<feature type="signal peptide" evidence="1">
    <location>
        <begin position="1"/>
        <end position="21"/>
    </location>
</feature>
<evidence type="ECO:0000313" key="2">
    <source>
        <dbReference type="EMBL" id="EOY13573.1"/>
    </source>
</evidence>
<evidence type="ECO:0000256" key="1">
    <source>
        <dbReference type="SAM" id="SignalP"/>
    </source>
</evidence>
<dbReference type="EMBL" id="CM001885">
    <property type="protein sequence ID" value="EOY13573.1"/>
    <property type="molecule type" value="Genomic_DNA"/>
</dbReference>
<proteinExistence type="predicted"/>
<feature type="chain" id="PRO_5001598031" description="RNase H type-1 domain-containing protein" evidence="1">
    <location>
        <begin position="22"/>
        <end position="291"/>
    </location>
</feature>
<evidence type="ECO:0000313" key="3">
    <source>
        <dbReference type="Proteomes" id="UP000026915"/>
    </source>
</evidence>
<dbReference type="PANTHER" id="PTHR33033">
    <property type="entry name" value="POLYNUCLEOTIDYL TRANSFERASE, RIBONUCLEASE H-LIKE SUPERFAMILY PROTEIN-RELATED"/>
    <property type="match status" value="1"/>
</dbReference>
<gene>
    <name evidence="2" type="ORF">TCM_032174</name>
</gene>
<dbReference type="Proteomes" id="UP000026915">
    <property type="component" value="Chromosome 7"/>
</dbReference>
<name>A0A061F9J5_THECC</name>
<keyword evidence="1" id="KW-0732">Signal</keyword>
<accession>A0A061F9J5</accession>
<dbReference type="HOGENOM" id="CLU_957820_0_0_1"/>
<dbReference type="InParanoid" id="A0A061F9J5"/>
<reference evidence="2 3" key="1">
    <citation type="journal article" date="2013" name="Genome Biol.">
        <title>The genome sequence of the most widely cultivated cacao type and its use to identify candidate genes regulating pod color.</title>
        <authorList>
            <person name="Motamayor J.C."/>
            <person name="Mockaitis K."/>
            <person name="Schmutz J."/>
            <person name="Haiminen N."/>
            <person name="Iii D.L."/>
            <person name="Cornejo O."/>
            <person name="Findley S.D."/>
            <person name="Zheng P."/>
            <person name="Utro F."/>
            <person name="Royaert S."/>
            <person name="Saski C."/>
            <person name="Jenkins J."/>
            <person name="Podicheti R."/>
            <person name="Zhao M."/>
            <person name="Scheffler B.E."/>
            <person name="Stack J.C."/>
            <person name="Feltus F.A."/>
            <person name="Mustiga G.M."/>
            <person name="Amores F."/>
            <person name="Phillips W."/>
            <person name="Marelli J.P."/>
            <person name="May G.D."/>
            <person name="Shapiro H."/>
            <person name="Ma J."/>
            <person name="Bustamante C.D."/>
            <person name="Schnell R.J."/>
            <person name="Main D."/>
            <person name="Gilbert D."/>
            <person name="Parida L."/>
            <person name="Kuhn D.N."/>
        </authorList>
    </citation>
    <scope>NUCLEOTIDE SEQUENCE [LARGE SCALE GENOMIC DNA]</scope>
    <source>
        <strain evidence="3">cv. Matina 1-6</strain>
    </source>
</reference>
<sequence length="291" mass="32387">MRRLFILTFKICLSGKTALQATILPGPFADESSLPNLNLLNIGNISSLAWTPSKLSAYAGKFCMGDWLSKRSLPGVVLSEWIQRRAFSAKDFELTKLQAAWWANAKRLDHNISIGDLTRSPNAGTTPARCKQTSNTISWSKSPVGSLNFNTDKPWRGCPGDSGIGGILRNEHGDVLILFSKSLGSPNKVPWRLRQLIAQTLNILGKIKKWDIKHILRLANNEADALAKEGVLRTIDFLWSLDVGSAQQMESWSTDFGSSKLLTECLFACFYLLSIECLCLLTSLESLYIYW</sequence>
<dbReference type="Gramene" id="EOY13573">
    <property type="protein sequence ID" value="EOY13573"/>
    <property type="gene ID" value="TCM_032174"/>
</dbReference>
<organism evidence="2 3">
    <name type="scientific">Theobroma cacao</name>
    <name type="common">Cacao</name>
    <name type="synonym">Cocoa</name>
    <dbReference type="NCBI Taxonomy" id="3641"/>
    <lineage>
        <taxon>Eukaryota</taxon>
        <taxon>Viridiplantae</taxon>
        <taxon>Streptophyta</taxon>
        <taxon>Embryophyta</taxon>
        <taxon>Tracheophyta</taxon>
        <taxon>Spermatophyta</taxon>
        <taxon>Magnoliopsida</taxon>
        <taxon>eudicotyledons</taxon>
        <taxon>Gunneridae</taxon>
        <taxon>Pentapetalae</taxon>
        <taxon>rosids</taxon>
        <taxon>malvids</taxon>
        <taxon>Malvales</taxon>
        <taxon>Malvaceae</taxon>
        <taxon>Byttnerioideae</taxon>
        <taxon>Theobroma</taxon>
    </lineage>
</organism>
<protein>
    <recommendedName>
        <fullName evidence="4">RNase H type-1 domain-containing protein</fullName>
    </recommendedName>
</protein>
<dbReference type="PANTHER" id="PTHR33033:SF121">
    <property type="entry name" value="POLYNUCLEOTIDYL TRANSFERASE, RIBONUCLEASE H-LIKE SUPERFAMILY PROTEIN"/>
    <property type="match status" value="1"/>
</dbReference>
<dbReference type="AlphaFoldDB" id="A0A061F9J5"/>
<keyword evidence="3" id="KW-1185">Reference proteome</keyword>
<evidence type="ECO:0008006" key="4">
    <source>
        <dbReference type="Google" id="ProtNLM"/>
    </source>
</evidence>